<dbReference type="Gene3D" id="3.30.450.40">
    <property type="match status" value="1"/>
</dbReference>
<dbReference type="AlphaFoldDB" id="A0AAN9HWU5"/>
<comment type="caution">
    <text evidence="3">The sequence shown here is derived from an EMBL/GenBank/DDBJ whole genome shotgun (WGS) entry which is preliminary data.</text>
</comment>
<dbReference type="PROSITE" id="PS50046">
    <property type="entry name" value="PHYTOCHROME_2"/>
    <property type="match status" value="1"/>
</dbReference>
<proteinExistence type="inferred from homology"/>
<dbReference type="EMBL" id="JAYWIO010000006">
    <property type="protein sequence ID" value="KAK7256704.1"/>
    <property type="molecule type" value="Genomic_DNA"/>
</dbReference>
<evidence type="ECO:0000313" key="3">
    <source>
        <dbReference type="EMBL" id="KAK7256704.1"/>
    </source>
</evidence>
<keyword evidence="4" id="KW-1185">Reference proteome</keyword>
<name>A0AAN9HWU5_CROPI</name>
<dbReference type="Proteomes" id="UP001372338">
    <property type="component" value="Unassembled WGS sequence"/>
</dbReference>
<evidence type="ECO:0000259" key="2">
    <source>
        <dbReference type="PROSITE" id="PS50046"/>
    </source>
</evidence>
<dbReference type="SUPFAM" id="SSF55781">
    <property type="entry name" value="GAF domain-like"/>
    <property type="match status" value="1"/>
</dbReference>
<evidence type="ECO:0000313" key="4">
    <source>
        <dbReference type="Proteomes" id="UP001372338"/>
    </source>
</evidence>
<feature type="domain" description="Phytochrome chromophore attachment site" evidence="2">
    <location>
        <begin position="1"/>
        <end position="124"/>
    </location>
</feature>
<accession>A0AAN9HWU5</accession>
<gene>
    <name evidence="3" type="ORF">RIF29_30162</name>
</gene>
<protein>
    <recommendedName>
        <fullName evidence="2">Phytochrome chromophore attachment site domain-containing protein</fullName>
    </recommendedName>
</protein>
<sequence>MVYQFHDDEHGEVIAESKRDDLELYIGLHYPATNIPQALWFLFKQNRVRMIVDCHASPVRVVPDKALAQPLCLVGSTLCAPHGCHAQYMANMGFDFGVVIEYGTSIGGAVVEETSLWDGRCFHHGKGFPFLVQIAHSERDQIGWCKASPGGQG</sequence>
<evidence type="ECO:0000256" key="1">
    <source>
        <dbReference type="ARBA" id="ARBA00008235"/>
    </source>
</evidence>
<dbReference type="InterPro" id="IPR029016">
    <property type="entry name" value="GAF-like_dom_sf"/>
</dbReference>
<organism evidence="3 4">
    <name type="scientific">Crotalaria pallida</name>
    <name type="common">Smooth rattlebox</name>
    <name type="synonym">Crotalaria striata</name>
    <dbReference type="NCBI Taxonomy" id="3830"/>
    <lineage>
        <taxon>Eukaryota</taxon>
        <taxon>Viridiplantae</taxon>
        <taxon>Streptophyta</taxon>
        <taxon>Embryophyta</taxon>
        <taxon>Tracheophyta</taxon>
        <taxon>Spermatophyta</taxon>
        <taxon>Magnoliopsida</taxon>
        <taxon>eudicotyledons</taxon>
        <taxon>Gunneridae</taxon>
        <taxon>Pentapetalae</taxon>
        <taxon>rosids</taxon>
        <taxon>fabids</taxon>
        <taxon>Fabales</taxon>
        <taxon>Fabaceae</taxon>
        <taxon>Papilionoideae</taxon>
        <taxon>50 kb inversion clade</taxon>
        <taxon>genistoids sensu lato</taxon>
        <taxon>core genistoids</taxon>
        <taxon>Crotalarieae</taxon>
        <taxon>Crotalaria</taxon>
    </lineage>
</organism>
<comment type="similarity">
    <text evidence="1">Belongs to the phytochrome family.</text>
</comment>
<reference evidence="3 4" key="1">
    <citation type="submission" date="2024-01" db="EMBL/GenBank/DDBJ databases">
        <title>The genomes of 5 underutilized Papilionoideae crops provide insights into root nodulation and disease resistanc.</title>
        <authorList>
            <person name="Yuan L."/>
        </authorList>
    </citation>
    <scope>NUCLEOTIDE SEQUENCE [LARGE SCALE GENOMIC DNA]</scope>
    <source>
        <strain evidence="3">ZHUSHIDOU_FW_LH</strain>
        <tissue evidence="3">Leaf</tissue>
    </source>
</reference>
<dbReference type="InterPro" id="IPR016132">
    <property type="entry name" value="Phyto_chromo_attachment"/>
</dbReference>